<evidence type="ECO:0000256" key="1">
    <source>
        <dbReference type="SAM" id="MobiDB-lite"/>
    </source>
</evidence>
<keyword evidence="2" id="KW-0418">Kinase</keyword>
<accession>A0A6J4KB63</accession>
<name>A0A6J4KB63_9ACTN</name>
<dbReference type="AlphaFoldDB" id="A0A6J4KB63"/>
<feature type="compositionally biased region" description="Low complexity" evidence="1">
    <location>
        <begin position="173"/>
        <end position="182"/>
    </location>
</feature>
<feature type="compositionally biased region" description="Basic residues" evidence="1">
    <location>
        <begin position="98"/>
        <end position="119"/>
    </location>
</feature>
<feature type="region of interest" description="Disordered" evidence="1">
    <location>
        <begin position="1"/>
        <end position="199"/>
    </location>
</feature>
<dbReference type="EC" id="2.7.4.3" evidence="2"/>
<evidence type="ECO:0000313" key="2">
    <source>
        <dbReference type="EMBL" id="CAA9300213.1"/>
    </source>
</evidence>
<dbReference type="EMBL" id="CADCTS010000181">
    <property type="protein sequence ID" value="CAA9300213.1"/>
    <property type="molecule type" value="Genomic_DNA"/>
</dbReference>
<reference evidence="2" key="1">
    <citation type="submission" date="2020-02" db="EMBL/GenBank/DDBJ databases">
        <authorList>
            <person name="Meier V. D."/>
        </authorList>
    </citation>
    <scope>NUCLEOTIDE SEQUENCE</scope>
    <source>
        <strain evidence="2">AVDCRST_MAG48</strain>
    </source>
</reference>
<feature type="non-terminal residue" evidence="2">
    <location>
        <position position="199"/>
    </location>
</feature>
<dbReference type="GO" id="GO:0004017">
    <property type="term" value="F:AMP kinase activity"/>
    <property type="evidence" value="ECO:0007669"/>
    <property type="project" value="UniProtKB-EC"/>
</dbReference>
<gene>
    <name evidence="2" type="ORF">AVDCRST_MAG48-1263</name>
</gene>
<feature type="compositionally biased region" description="Basic and acidic residues" evidence="1">
    <location>
        <begin position="22"/>
        <end position="42"/>
    </location>
</feature>
<organism evidence="2">
    <name type="scientific">uncultured Friedmanniella sp</name>
    <dbReference type="NCBI Taxonomy" id="335381"/>
    <lineage>
        <taxon>Bacteria</taxon>
        <taxon>Bacillati</taxon>
        <taxon>Actinomycetota</taxon>
        <taxon>Actinomycetes</taxon>
        <taxon>Propionibacteriales</taxon>
        <taxon>Nocardioidaceae</taxon>
        <taxon>Friedmanniella</taxon>
        <taxon>environmental samples</taxon>
    </lineage>
</organism>
<feature type="compositionally biased region" description="Basic residues" evidence="1">
    <location>
        <begin position="49"/>
        <end position="71"/>
    </location>
</feature>
<proteinExistence type="predicted"/>
<sequence length="199" mass="21923">APPHHGSAGGGQGHPGGARRATLRDPGRLDGRHLPRHEDRGHPAGPAGPRHHGLRRLRQRRDHQRDRRRPVGRGGLRPGLPARRLPAHPRPGGDARRLPGRPRRGARRRPLPGRRRGRGGRAAAQARRDRRSGRRPRGDHPRPPAGLRRPDGAPARDLPPPRPAGRGRRPGARRPGLPAPVRRAGRQDRRRAGPQHRGL</sequence>
<feature type="compositionally biased region" description="Gly residues" evidence="1">
    <location>
        <begin position="7"/>
        <end position="16"/>
    </location>
</feature>
<feature type="non-terminal residue" evidence="2">
    <location>
        <position position="1"/>
    </location>
</feature>
<protein>
    <submittedName>
        <fullName evidence="2">Adenylate kinase</fullName>
        <ecNumber evidence="2">2.7.4.3</ecNumber>
    </submittedName>
</protein>
<keyword evidence="2" id="KW-0808">Transferase</keyword>